<dbReference type="EMBL" id="QPMM01000003">
    <property type="protein sequence ID" value="RFS24037.1"/>
    <property type="molecule type" value="Genomic_DNA"/>
</dbReference>
<feature type="transmembrane region" description="Helical" evidence="1">
    <location>
        <begin position="79"/>
        <end position="97"/>
    </location>
</feature>
<dbReference type="Proteomes" id="UP000260644">
    <property type="component" value="Unassembled WGS sequence"/>
</dbReference>
<sequence length="154" mass="17212">MEKVSATRSIRIIGGIIGVISIGCAIIFETTRAVGNLWLGYVGNCIMFIGVLFSILLYNRHHQNKESSKASFTVGVRTTILATIIYAAFLLIFYMMFGEKKNTALQYDNDGISTFWLFFFGDAFFINIIVGLCASLIGAFVFNTYQNSDEVNER</sequence>
<evidence type="ECO:0000256" key="1">
    <source>
        <dbReference type="SAM" id="Phobius"/>
    </source>
</evidence>
<dbReference type="RefSeq" id="WP_116975359.1">
    <property type="nucleotide sequence ID" value="NZ_QPMM01000003.1"/>
</dbReference>
<keyword evidence="1" id="KW-0472">Membrane</keyword>
<reference evidence="2 3" key="1">
    <citation type="submission" date="2018-07" db="EMBL/GenBank/DDBJ databases">
        <title>Chitinophaga K2CV101002-2 sp. nov., isolated from a monsoon evergreen broad-leaved forest soil.</title>
        <authorList>
            <person name="Lv Y."/>
        </authorList>
    </citation>
    <scope>NUCLEOTIDE SEQUENCE [LARGE SCALE GENOMIC DNA]</scope>
    <source>
        <strain evidence="2 3">GDMCC 1.1288</strain>
    </source>
</reference>
<dbReference type="Pfam" id="PF05563">
    <property type="entry name" value="SpvD"/>
    <property type="match status" value="1"/>
</dbReference>
<dbReference type="OrthoDB" id="668002at2"/>
<dbReference type="PROSITE" id="PS51257">
    <property type="entry name" value="PROKAR_LIPOPROTEIN"/>
    <property type="match status" value="1"/>
</dbReference>
<keyword evidence="3" id="KW-1185">Reference proteome</keyword>
<protein>
    <recommendedName>
        <fullName evidence="4">DUF4199 domain-containing protein</fullName>
    </recommendedName>
</protein>
<feature type="transmembrane region" description="Helical" evidence="1">
    <location>
        <begin position="37"/>
        <end position="58"/>
    </location>
</feature>
<evidence type="ECO:0000313" key="3">
    <source>
        <dbReference type="Proteomes" id="UP000260644"/>
    </source>
</evidence>
<dbReference type="InterPro" id="IPR008834">
    <property type="entry name" value="Sal_SpvD"/>
</dbReference>
<dbReference type="AlphaFoldDB" id="A0A3E1YCH2"/>
<evidence type="ECO:0000313" key="2">
    <source>
        <dbReference type="EMBL" id="RFS24037.1"/>
    </source>
</evidence>
<feature type="transmembrane region" description="Helical" evidence="1">
    <location>
        <begin position="117"/>
        <end position="142"/>
    </location>
</feature>
<feature type="transmembrane region" description="Helical" evidence="1">
    <location>
        <begin position="12"/>
        <end position="31"/>
    </location>
</feature>
<accession>A0A3E1YCH2</accession>
<name>A0A3E1YCH2_9BACT</name>
<proteinExistence type="predicted"/>
<organism evidence="2 3">
    <name type="scientific">Chitinophaga silvatica</name>
    <dbReference type="NCBI Taxonomy" id="2282649"/>
    <lineage>
        <taxon>Bacteria</taxon>
        <taxon>Pseudomonadati</taxon>
        <taxon>Bacteroidota</taxon>
        <taxon>Chitinophagia</taxon>
        <taxon>Chitinophagales</taxon>
        <taxon>Chitinophagaceae</taxon>
        <taxon>Chitinophaga</taxon>
    </lineage>
</organism>
<keyword evidence="1" id="KW-1133">Transmembrane helix</keyword>
<evidence type="ECO:0008006" key="4">
    <source>
        <dbReference type="Google" id="ProtNLM"/>
    </source>
</evidence>
<comment type="caution">
    <text evidence="2">The sequence shown here is derived from an EMBL/GenBank/DDBJ whole genome shotgun (WGS) entry which is preliminary data.</text>
</comment>
<dbReference type="Gene3D" id="1.10.1760.20">
    <property type="match status" value="1"/>
</dbReference>
<gene>
    <name evidence="2" type="ORF">DVR12_09140</name>
</gene>
<keyword evidence="1" id="KW-0812">Transmembrane</keyword>